<evidence type="ECO:0000259" key="6">
    <source>
        <dbReference type="PROSITE" id="PS51206"/>
    </source>
</evidence>
<dbReference type="InterPro" id="IPR045455">
    <property type="entry name" value="NrS-1_pol-like_helicase"/>
</dbReference>
<dbReference type="CDD" id="cd01029">
    <property type="entry name" value="TOPRIM_primases"/>
    <property type="match status" value="1"/>
</dbReference>
<dbReference type="RefSeq" id="WP_283753435.1">
    <property type="nucleotide sequence ID" value="NZ_JAQOSP010000065.1"/>
</dbReference>
<proteinExistence type="predicted"/>
<dbReference type="InterPro" id="IPR014818">
    <property type="entry name" value="Phage/plasmid_primase_P4_C"/>
</dbReference>
<evidence type="ECO:0000313" key="7">
    <source>
        <dbReference type="EMBL" id="MDJ1169678.1"/>
    </source>
</evidence>
<dbReference type="InterPro" id="IPR004968">
    <property type="entry name" value="DNA_primase/NTPase_C"/>
</dbReference>
<dbReference type="InterPro" id="IPR014015">
    <property type="entry name" value="Helicase_SF3_DNA-vir"/>
</dbReference>
<name>A0ABT7AS04_9CYAN</name>
<keyword evidence="8" id="KW-1185">Reference proteome</keyword>
<dbReference type="PANTHER" id="PTHR35372:SF2">
    <property type="entry name" value="SF3 HELICASE DOMAIN-CONTAINING PROTEIN"/>
    <property type="match status" value="1"/>
</dbReference>
<dbReference type="Pfam" id="PF12965">
    <property type="entry name" value="DUF3854"/>
    <property type="match status" value="1"/>
</dbReference>
<dbReference type="Gene3D" id="3.40.50.300">
    <property type="entry name" value="P-loop containing nucleotide triphosphate hydrolases"/>
    <property type="match status" value="1"/>
</dbReference>
<dbReference type="NCBIfam" id="TIGR01613">
    <property type="entry name" value="primase_Cterm"/>
    <property type="match status" value="1"/>
</dbReference>
<gene>
    <name evidence="7" type="ORF">PMG71_09590</name>
</gene>
<evidence type="ECO:0000313" key="8">
    <source>
        <dbReference type="Proteomes" id="UP001235303"/>
    </source>
</evidence>
<dbReference type="SUPFAM" id="SSF52540">
    <property type="entry name" value="P-loop containing nucleoside triphosphate hydrolases"/>
    <property type="match status" value="1"/>
</dbReference>
<comment type="caution">
    <text evidence="7">The sequence shown here is derived from an EMBL/GenBank/DDBJ whole genome shotgun (WGS) entry which is preliminary data.</text>
</comment>
<feature type="region of interest" description="Disordered" evidence="5">
    <location>
        <begin position="757"/>
        <end position="870"/>
    </location>
</feature>
<feature type="domain" description="SF3 helicase" evidence="6">
    <location>
        <begin position="432"/>
        <end position="603"/>
    </location>
</feature>
<dbReference type="InterPro" id="IPR006500">
    <property type="entry name" value="Helicase_put_C_phage/plasmid"/>
</dbReference>
<keyword evidence="4" id="KW-0067">ATP-binding</keyword>
<accession>A0ABT7AS04</accession>
<evidence type="ECO:0000256" key="3">
    <source>
        <dbReference type="ARBA" id="ARBA00022806"/>
    </source>
</evidence>
<evidence type="ECO:0000256" key="2">
    <source>
        <dbReference type="ARBA" id="ARBA00022801"/>
    </source>
</evidence>
<dbReference type="InterPro" id="IPR051620">
    <property type="entry name" value="ORF904-like_C"/>
</dbReference>
<dbReference type="Pfam" id="PF19263">
    <property type="entry name" value="DUF5906"/>
    <property type="match status" value="1"/>
</dbReference>
<protein>
    <submittedName>
        <fullName evidence="7">Phage/plasmid primase, P4 family</fullName>
    </submittedName>
</protein>
<evidence type="ECO:0000256" key="5">
    <source>
        <dbReference type="SAM" id="MobiDB-lite"/>
    </source>
</evidence>
<evidence type="ECO:0000256" key="1">
    <source>
        <dbReference type="ARBA" id="ARBA00022741"/>
    </source>
</evidence>
<dbReference type="InterPro" id="IPR034154">
    <property type="entry name" value="TOPRIM_DnaG/twinkle"/>
</dbReference>
<sequence>MHSTPNLIKDCPTLHGQNSNLSTWIADDLNQSGIKDKYLRSLITPIAPEAIAAKLNWKQWNGSPGWESTGANIDGSTNPNAWQVKAQTPPLDSDGKPRKYLNRKGCPTDAYLPQGNLENFPQFARRYKEISFPLVESGEDTKAIGEILKDYPFPIIITEGIKKCLAGWQAGWATVSVPGVTSWHKRKKPQELKPILEALFPHGGNRQVALAFDADFTTNPKVWGGLIGLAKELQRRGYDCRICTWNINQGKGMDDFIANGGNFDEVVETAMMIAQWEKQFISDHYRTVEQGKRKDKPPTPVSYAREVAEANRDKWKFHNEQKTWREWNGQYWQAIPPEKIGDEIYHQVKDQIQTDKWVTDCQKTLERELRQWEWMPQSESVRAFANGVVDMETLEMSPHDPENMNTSVIDRDWWKPSEPPPDDPLDALEKYCPNIYGAWAYAMGGDRLKMLKLLAICHGVMGWRFSALQKFIHLYGAPGTGKGTFARILEALVGDDNAKSSKLAKLGSDYDVAHWIDAQLVTLPDEGGKISEAALNNLKSITGGDRISYRQIYGKTASSKFNGTMLMISNDPLFRGETGAIKRRLCLVEFNRPIPLRNHMVEQLMLREIPQLTYCALRIAPQKCDEIIRGLGAYEIPEFNLLQWKMETQENSVAEFLDHKIVAAPGIQVETKSLYALYQTFCEETGQKPAAQNKFTARLITAANHVGWDASYGRNKRGSYTIGLILRDEEAHREVPTPTEILETAIDYHNGLKADLEQDRAVTDGGDLTITGRKNESSPPPEPPAKKPDRAHAPAPAPVEKTPQQPTAIATGDGNPRTGGDSKLTGNEKPVTPSGKGFGQPMTANDSKKSPAAPTQNTPQLTPPEQLNHGDRVEYIPYYGNPNAPREMIYVEPWKDGRHYVCSPDHFHKGMKGSRQYCSVPRLAIDRSWKEDIFWKV</sequence>
<feature type="compositionally biased region" description="Polar residues" evidence="5">
    <location>
        <begin position="853"/>
        <end position="865"/>
    </location>
</feature>
<reference evidence="7 8" key="1">
    <citation type="submission" date="2023-01" db="EMBL/GenBank/DDBJ databases">
        <title>Novel diversity within Roseofilum (Cyanobacteria; Desertifilaceae) from marine benthic mats with descriptions of four novel species.</title>
        <authorList>
            <person name="Wang Y."/>
            <person name="Berthold D.E."/>
            <person name="Hu J."/>
            <person name="Lefler F.W."/>
            <person name="Laughinghouse H.D. IV."/>
        </authorList>
    </citation>
    <scope>NUCLEOTIDE SEQUENCE [LARGE SCALE GENOMIC DNA]</scope>
    <source>
        <strain evidence="7 8">BLCC-M154</strain>
    </source>
</reference>
<keyword evidence="1" id="KW-0547">Nucleotide-binding</keyword>
<keyword evidence="2" id="KW-0378">Hydrolase</keyword>
<dbReference type="Gene3D" id="3.40.1360.10">
    <property type="match status" value="1"/>
</dbReference>
<dbReference type="Pfam" id="PF03288">
    <property type="entry name" value="Pox_D5"/>
    <property type="match status" value="1"/>
</dbReference>
<dbReference type="EMBL" id="JAQOSP010000065">
    <property type="protein sequence ID" value="MDJ1169678.1"/>
    <property type="molecule type" value="Genomic_DNA"/>
</dbReference>
<keyword evidence="3" id="KW-0347">Helicase</keyword>
<dbReference type="Pfam" id="PF08706">
    <property type="entry name" value="D5_N"/>
    <property type="match status" value="1"/>
</dbReference>
<dbReference type="InterPro" id="IPR027417">
    <property type="entry name" value="P-loop_NTPase"/>
</dbReference>
<dbReference type="PANTHER" id="PTHR35372">
    <property type="entry name" value="ATP BINDING PROTEIN-RELATED"/>
    <property type="match status" value="1"/>
</dbReference>
<organism evidence="7 8">
    <name type="scientific">Roseofilum acuticapitatum BLCC-M154</name>
    <dbReference type="NCBI Taxonomy" id="3022444"/>
    <lineage>
        <taxon>Bacteria</taxon>
        <taxon>Bacillati</taxon>
        <taxon>Cyanobacteriota</taxon>
        <taxon>Cyanophyceae</taxon>
        <taxon>Desertifilales</taxon>
        <taxon>Desertifilaceae</taxon>
        <taxon>Roseofilum</taxon>
        <taxon>Roseofilum acuticapitatum</taxon>
    </lineage>
</organism>
<dbReference type="InterPro" id="IPR024385">
    <property type="entry name" value="DUF3854"/>
</dbReference>
<dbReference type="PROSITE" id="PS51206">
    <property type="entry name" value="SF3_HELICASE_1"/>
    <property type="match status" value="1"/>
</dbReference>
<dbReference type="Proteomes" id="UP001235303">
    <property type="component" value="Unassembled WGS sequence"/>
</dbReference>
<evidence type="ECO:0000256" key="4">
    <source>
        <dbReference type="ARBA" id="ARBA00022840"/>
    </source>
</evidence>